<sequence length="401" mass="44881">MASSHNATDSPGLLPELLEIVLSELADNPQDILSCTLVCRGWISLARNYMTICLLPLNISDFLKLIKSPTTTVFRTLRRLKIWAPGPSPDCRPMLELLPRCIRLRHLSVTTHFPLELPPLPTLAELKVSGIFPTFAGFARFLSDLSGLQTLTLDYVWWNDATDTSLPSLDLKMANLRCGTNMLVWHVMLHSRTRDLTLDWDGSSSRPAASTSPHLIARHSRLETLTLGFSTLVWVPLNVSTLVGYPTPRQVFSTPIQRLAELLDAPHFATLQEIQFIVDGCLQYFDGSARRAREHFEPLPLAVISGRPSRRIFCVDGEDPEGLLLRPISPANYSSVDLIHNFVVQVCALFNIPWPVGLEPYGGMADPQGAVVFRSQTRNLKYSRIVRVKLSTRMLFAGFRV</sequence>
<gene>
    <name evidence="1" type="ORF">B0H16DRAFT_1690910</name>
</gene>
<evidence type="ECO:0008006" key="3">
    <source>
        <dbReference type="Google" id="ProtNLM"/>
    </source>
</evidence>
<evidence type="ECO:0000313" key="1">
    <source>
        <dbReference type="EMBL" id="KAJ7752895.1"/>
    </source>
</evidence>
<evidence type="ECO:0000313" key="2">
    <source>
        <dbReference type="Proteomes" id="UP001215598"/>
    </source>
</evidence>
<dbReference type="SUPFAM" id="SSF52047">
    <property type="entry name" value="RNI-like"/>
    <property type="match status" value="1"/>
</dbReference>
<dbReference type="AlphaFoldDB" id="A0AAD7J272"/>
<dbReference type="Proteomes" id="UP001215598">
    <property type="component" value="Unassembled WGS sequence"/>
</dbReference>
<accession>A0AAD7J272</accession>
<keyword evidence="2" id="KW-1185">Reference proteome</keyword>
<organism evidence="1 2">
    <name type="scientific">Mycena metata</name>
    <dbReference type="NCBI Taxonomy" id="1033252"/>
    <lineage>
        <taxon>Eukaryota</taxon>
        <taxon>Fungi</taxon>
        <taxon>Dikarya</taxon>
        <taxon>Basidiomycota</taxon>
        <taxon>Agaricomycotina</taxon>
        <taxon>Agaricomycetes</taxon>
        <taxon>Agaricomycetidae</taxon>
        <taxon>Agaricales</taxon>
        <taxon>Marasmiineae</taxon>
        <taxon>Mycenaceae</taxon>
        <taxon>Mycena</taxon>
    </lineage>
</organism>
<proteinExistence type="predicted"/>
<comment type="caution">
    <text evidence="1">The sequence shown here is derived from an EMBL/GenBank/DDBJ whole genome shotgun (WGS) entry which is preliminary data.</text>
</comment>
<protein>
    <recommendedName>
        <fullName evidence="3">F-box domain-containing protein</fullName>
    </recommendedName>
</protein>
<reference evidence="1" key="1">
    <citation type="submission" date="2023-03" db="EMBL/GenBank/DDBJ databases">
        <title>Massive genome expansion in bonnet fungi (Mycena s.s.) driven by repeated elements and novel gene families across ecological guilds.</title>
        <authorList>
            <consortium name="Lawrence Berkeley National Laboratory"/>
            <person name="Harder C.B."/>
            <person name="Miyauchi S."/>
            <person name="Viragh M."/>
            <person name="Kuo A."/>
            <person name="Thoen E."/>
            <person name="Andreopoulos B."/>
            <person name="Lu D."/>
            <person name="Skrede I."/>
            <person name="Drula E."/>
            <person name="Henrissat B."/>
            <person name="Morin E."/>
            <person name="Kohler A."/>
            <person name="Barry K."/>
            <person name="LaButti K."/>
            <person name="Morin E."/>
            <person name="Salamov A."/>
            <person name="Lipzen A."/>
            <person name="Mereny Z."/>
            <person name="Hegedus B."/>
            <person name="Baldrian P."/>
            <person name="Stursova M."/>
            <person name="Weitz H."/>
            <person name="Taylor A."/>
            <person name="Grigoriev I.V."/>
            <person name="Nagy L.G."/>
            <person name="Martin F."/>
            <person name="Kauserud H."/>
        </authorList>
    </citation>
    <scope>NUCLEOTIDE SEQUENCE</scope>
    <source>
        <strain evidence="1">CBHHK182m</strain>
    </source>
</reference>
<name>A0AAD7J272_9AGAR</name>
<dbReference type="EMBL" id="JARKIB010000057">
    <property type="protein sequence ID" value="KAJ7752895.1"/>
    <property type="molecule type" value="Genomic_DNA"/>
</dbReference>